<dbReference type="InterPro" id="IPR036388">
    <property type="entry name" value="WH-like_DNA-bd_sf"/>
</dbReference>
<dbReference type="PROSITE" id="PS50043">
    <property type="entry name" value="HTH_LUXR_2"/>
    <property type="match status" value="1"/>
</dbReference>
<evidence type="ECO:0000259" key="1">
    <source>
        <dbReference type="PROSITE" id="PS50043"/>
    </source>
</evidence>
<dbReference type="Gene3D" id="1.10.10.10">
    <property type="entry name" value="Winged helix-like DNA-binding domain superfamily/Winged helix DNA-binding domain"/>
    <property type="match status" value="1"/>
</dbReference>
<evidence type="ECO:0000313" key="2">
    <source>
        <dbReference type="EMBL" id="CAA9213013.1"/>
    </source>
</evidence>
<organism evidence="2">
    <name type="scientific">uncultured Acidimicrobiales bacterium</name>
    <dbReference type="NCBI Taxonomy" id="310071"/>
    <lineage>
        <taxon>Bacteria</taxon>
        <taxon>Bacillati</taxon>
        <taxon>Actinomycetota</taxon>
        <taxon>Acidimicrobiia</taxon>
        <taxon>Acidimicrobiales</taxon>
        <taxon>environmental samples</taxon>
    </lineage>
</organism>
<gene>
    <name evidence="2" type="ORF">AVDCRST_MAG76-222</name>
</gene>
<accession>A0A6J4H4M7</accession>
<dbReference type="PRINTS" id="PR00111">
    <property type="entry name" value="ABHYDROLASE"/>
</dbReference>
<name>A0A6J4H4M7_9ACTN</name>
<dbReference type="EMBL" id="CADCSZ010000015">
    <property type="protein sequence ID" value="CAA9213013.1"/>
    <property type="molecule type" value="Genomic_DNA"/>
</dbReference>
<dbReference type="InterPro" id="IPR029058">
    <property type="entry name" value="AB_hydrolase_fold"/>
</dbReference>
<dbReference type="PANTHER" id="PTHR43433:SF8">
    <property type="entry name" value="BIFUNCTIONAL LIPASE_ADENYLATE CYCLASE LIPJ"/>
    <property type="match status" value="1"/>
</dbReference>
<dbReference type="Gene3D" id="3.40.50.1820">
    <property type="entry name" value="alpha/beta hydrolase"/>
    <property type="match status" value="1"/>
</dbReference>
<dbReference type="GO" id="GO:0003824">
    <property type="term" value="F:catalytic activity"/>
    <property type="evidence" value="ECO:0007669"/>
    <property type="project" value="UniProtKB-ARBA"/>
</dbReference>
<feature type="domain" description="HTH luxR-type" evidence="1">
    <location>
        <begin position="268"/>
        <end position="333"/>
    </location>
</feature>
<dbReference type="InterPro" id="IPR016032">
    <property type="entry name" value="Sig_transdc_resp-reg_C-effctor"/>
</dbReference>
<dbReference type="SUPFAM" id="SSF46894">
    <property type="entry name" value="C-terminal effector domain of the bipartite response regulators"/>
    <property type="match status" value="1"/>
</dbReference>
<protein>
    <recommendedName>
        <fullName evidence="1">HTH luxR-type domain-containing protein</fullName>
    </recommendedName>
</protein>
<dbReference type="Pfam" id="PF00196">
    <property type="entry name" value="GerE"/>
    <property type="match status" value="1"/>
</dbReference>
<proteinExistence type="predicted"/>
<dbReference type="InterPro" id="IPR000792">
    <property type="entry name" value="Tscrpt_reg_LuxR_C"/>
</dbReference>
<reference evidence="2" key="1">
    <citation type="submission" date="2020-02" db="EMBL/GenBank/DDBJ databases">
        <authorList>
            <person name="Meier V. D."/>
        </authorList>
    </citation>
    <scope>NUCLEOTIDE SEQUENCE</scope>
    <source>
        <strain evidence="2">AVDCRST_MAG76</strain>
    </source>
</reference>
<dbReference type="InterPro" id="IPR000073">
    <property type="entry name" value="AB_hydrolase_1"/>
</dbReference>
<dbReference type="SUPFAM" id="SSF53474">
    <property type="entry name" value="alpha/beta-Hydrolases"/>
    <property type="match status" value="1"/>
</dbReference>
<dbReference type="AlphaFoldDB" id="A0A6J4H4M7"/>
<dbReference type="SMART" id="SM00421">
    <property type="entry name" value="HTH_LUXR"/>
    <property type="match status" value="1"/>
</dbReference>
<dbReference type="PANTHER" id="PTHR43433">
    <property type="entry name" value="HYDROLASE, ALPHA/BETA FOLD FAMILY PROTEIN"/>
    <property type="match status" value="1"/>
</dbReference>
<sequence length="341" mass="36239">MPCDVRFLESSVGGRIAYTREGSGPPLVVVPPWTTHLEVQAGLSGHLSFHALLSQHHTVVLYDRWGTGLSERHRADFSLQADVQVLRDVVHHLRLRRFSLVGPSHGSPLAISFASEEPRRVSHLVLYGSRASGLTSGATWQALRALILANWPVATRSIASVAARGGAPADVEAFADLLAASASPETTVALQDAAIHDDITHLLGGLQVPTLVLHRRDDALVSCDEAVRLAGRIPGARLELVPGEAHVHYVGDAALLAERIVRFTAGAHGSRSAQLSPREAEVLDLVAAGCTNAEVAAGLVLSVRTVERHLLNAYTKLGVRGRTEAAARWRGQSGTAPSPPA</sequence>
<dbReference type="GO" id="GO:0003677">
    <property type="term" value="F:DNA binding"/>
    <property type="evidence" value="ECO:0007669"/>
    <property type="project" value="InterPro"/>
</dbReference>
<dbReference type="Pfam" id="PF00561">
    <property type="entry name" value="Abhydrolase_1"/>
    <property type="match status" value="1"/>
</dbReference>
<dbReference type="PRINTS" id="PR00038">
    <property type="entry name" value="HTHLUXR"/>
</dbReference>
<dbReference type="PROSITE" id="PS00622">
    <property type="entry name" value="HTH_LUXR_1"/>
    <property type="match status" value="1"/>
</dbReference>
<dbReference type="CDD" id="cd06170">
    <property type="entry name" value="LuxR_C_like"/>
    <property type="match status" value="1"/>
</dbReference>
<dbReference type="InterPro" id="IPR050471">
    <property type="entry name" value="AB_hydrolase"/>
</dbReference>
<dbReference type="GO" id="GO:0006355">
    <property type="term" value="P:regulation of DNA-templated transcription"/>
    <property type="evidence" value="ECO:0007669"/>
    <property type="project" value="InterPro"/>
</dbReference>